<dbReference type="EMBL" id="LR134117">
    <property type="protein sequence ID" value="VDZ64058.1"/>
    <property type="molecule type" value="Genomic_DNA"/>
</dbReference>
<dbReference type="NCBIfam" id="TIGR00369">
    <property type="entry name" value="unchar_dom_1"/>
    <property type="match status" value="1"/>
</dbReference>
<evidence type="ECO:0000259" key="2">
    <source>
        <dbReference type="Pfam" id="PF03061"/>
    </source>
</evidence>
<gene>
    <name evidence="3" type="ORF">NCTC11214_04781</name>
</gene>
<protein>
    <submittedName>
        <fullName evidence="3">Uncharacterized protein, possibly involved in aromatic compounds catabolism</fullName>
    </submittedName>
</protein>
<dbReference type="PANTHER" id="PTHR43240:SF1">
    <property type="entry name" value="BLR5584 PROTEIN"/>
    <property type="match status" value="1"/>
</dbReference>
<dbReference type="InterPro" id="IPR029069">
    <property type="entry name" value="HotDog_dom_sf"/>
</dbReference>
<reference evidence="3 4" key="1">
    <citation type="submission" date="2018-12" db="EMBL/GenBank/DDBJ databases">
        <authorList>
            <consortium name="Pathogen Informatics"/>
        </authorList>
    </citation>
    <scope>NUCLEOTIDE SEQUENCE [LARGE SCALE GENOMIC DNA]</scope>
    <source>
        <strain evidence="3 4">NCTC11214</strain>
    </source>
</reference>
<sequence>MSSEPLFMNVVNGLAEMSPVAKVLGWKFLKYNSEEKEVHVEFDASNSLVNPMGCIQGGVLSAMLDDSMGPAIYITMPQGKVAVTVESKTNFVNAAFPGKIYGKGRIAHAKSSIIFTSGELLNEAGDVIATATATFKMFSFEVTDLTWTKKVS</sequence>
<evidence type="ECO:0000256" key="1">
    <source>
        <dbReference type="ARBA" id="ARBA00022801"/>
    </source>
</evidence>
<feature type="domain" description="Thioesterase" evidence="2">
    <location>
        <begin position="53"/>
        <end position="128"/>
    </location>
</feature>
<dbReference type="PANTHER" id="PTHR43240">
    <property type="entry name" value="1,4-DIHYDROXY-2-NAPHTHOYL-COA THIOESTERASE 1"/>
    <property type="match status" value="1"/>
</dbReference>
<keyword evidence="1" id="KW-0378">Hydrolase</keyword>
<dbReference type="CDD" id="cd03443">
    <property type="entry name" value="PaaI_thioesterase"/>
    <property type="match status" value="1"/>
</dbReference>
<dbReference type="AlphaFoldDB" id="A0A3S4HSW8"/>
<dbReference type="InterPro" id="IPR006683">
    <property type="entry name" value="Thioestr_dom"/>
</dbReference>
<dbReference type="Proteomes" id="UP000281391">
    <property type="component" value="Chromosome"/>
</dbReference>
<proteinExistence type="predicted"/>
<name>A0A3S4HSW8_SEROD</name>
<accession>A0A3S4HSW8</accession>
<dbReference type="Pfam" id="PF03061">
    <property type="entry name" value="4HBT"/>
    <property type="match status" value="1"/>
</dbReference>
<dbReference type="GO" id="GO:0005829">
    <property type="term" value="C:cytosol"/>
    <property type="evidence" value="ECO:0007669"/>
    <property type="project" value="TreeGrafter"/>
</dbReference>
<organism evidence="3 4">
    <name type="scientific">Serratia odorifera</name>
    <dbReference type="NCBI Taxonomy" id="618"/>
    <lineage>
        <taxon>Bacteria</taxon>
        <taxon>Pseudomonadati</taxon>
        <taxon>Pseudomonadota</taxon>
        <taxon>Gammaproteobacteria</taxon>
        <taxon>Enterobacterales</taxon>
        <taxon>Yersiniaceae</taxon>
        <taxon>Serratia</taxon>
    </lineage>
</organism>
<evidence type="ECO:0000313" key="3">
    <source>
        <dbReference type="EMBL" id="VDZ64058.1"/>
    </source>
</evidence>
<dbReference type="GO" id="GO:0061522">
    <property type="term" value="F:1,4-dihydroxy-2-naphthoyl-CoA thioesterase activity"/>
    <property type="evidence" value="ECO:0007669"/>
    <property type="project" value="TreeGrafter"/>
</dbReference>
<dbReference type="RefSeq" id="WP_071586676.1">
    <property type="nucleotide sequence ID" value="NZ_JAQMZQ010000001.1"/>
</dbReference>
<dbReference type="KEGG" id="sof:NCTC11214_04781"/>
<dbReference type="SUPFAM" id="SSF54637">
    <property type="entry name" value="Thioesterase/thiol ester dehydrase-isomerase"/>
    <property type="match status" value="1"/>
</dbReference>
<dbReference type="InterPro" id="IPR003736">
    <property type="entry name" value="PAAI_dom"/>
</dbReference>
<evidence type="ECO:0000313" key="4">
    <source>
        <dbReference type="Proteomes" id="UP000281391"/>
    </source>
</evidence>
<dbReference type="Gene3D" id="3.10.129.10">
    <property type="entry name" value="Hotdog Thioesterase"/>
    <property type="match status" value="1"/>
</dbReference>